<keyword evidence="1" id="KW-0472">Membrane</keyword>
<sequence length="293" mass="31666">MPPFPEKERGEDSVDIFKLGDKILALLEMVFGFWNNQVSLVFALLGQSPVNFKGGGPWGLVEGVEPIFVAVGSSLVVLFFVIGFCAESVDVREEMRFEVILRMLIRLGLSEWLVANNVTIMKAFFSTIGNLVNALSAGGYTTLAIDSAQADVIKELGFGEGLIMLILAALLSVIVIICGFFMIYTVYFRFLKIMVIVPIGSIAFSTLAGNRNVANTASTYAKYFLSVVFEAVTMALAIMLCNAFISAGLPSFTGSYADWAKTLIYLCEMTFTIALTVGSVKGAQSLTSKALGL</sequence>
<reference evidence="2 3" key="1">
    <citation type="journal article" date="2014" name="Genome Announc.">
        <title>Draft genome sequences of the altered schaedler flora, a defined bacterial community from gnotobiotic mice.</title>
        <authorList>
            <person name="Wannemuehler M.J."/>
            <person name="Overstreet A.M."/>
            <person name="Ward D.V."/>
            <person name="Phillips G.J."/>
        </authorList>
    </citation>
    <scope>NUCLEOTIDE SEQUENCE [LARGE SCALE GENOMIC DNA]</scope>
    <source>
        <strain evidence="2 3">ASF492</strain>
    </source>
</reference>
<dbReference type="EMBL" id="AQFT01000163">
    <property type="protein sequence ID" value="EMZ19409.1"/>
    <property type="molecule type" value="Genomic_DNA"/>
</dbReference>
<dbReference type="STRING" id="1235802.C823_05492"/>
<evidence type="ECO:0000313" key="2">
    <source>
        <dbReference type="EMBL" id="EMZ19409.1"/>
    </source>
</evidence>
<protein>
    <recommendedName>
        <fullName evidence="4">TrbL/VirB6 plasmid conjugal transfer protein</fullName>
    </recommendedName>
</protein>
<evidence type="ECO:0008006" key="4">
    <source>
        <dbReference type="Google" id="ProtNLM"/>
    </source>
</evidence>
<accession>N2A4W1</accession>
<gene>
    <name evidence="2" type="ORF">C823_05492</name>
</gene>
<feature type="transmembrane region" description="Helical" evidence="1">
    <location>
        <begin position="190"/>
        <end position="208"/>
    </location>
</feature>
<feature type="transmembrane region" description="Helical" evidence="1">
    <location>
        <begin position="220"/>
        <end position="247"/>
    </location>
</feature>
<proteinExistence type="predicted"/>
<feature type="transmembrane region" description="Helical" evidence="1">
    <location>
        <begin position="162"/>
        <end position="184"/>
    </location>
</feature>
<dbReference type="HOGENOM" id="CLU_086610_0_0_9"/>
<evidence type="ECO:0000256" key="1">
    <source>
        <dbReference type="SAM" id="Phobius"/>
    </source>
</evidence>
<evidence type="ECO:0000313" key="3">
    <source>
        <dbReference type="Proteomes" id="UP000012589"/>
    </source>
</evidence>
<dbReference type="PATRIC" id="fig|1235802.3.peg.5792"/>
<dbReference type="eggNOG" id="ENOG502Z7IJ">
    <property type="taxonomic scope" value="Bacteria"/>
</dbReference>
<keyword evidence="1" id="KW-1133">Transmembrane helix</keyword>
<comment type="caution">
    <text evidence="2">The sequence shown here is derived from an EMBL/GenBank/DDBJ whole genome shotgun (WGS) entry which is preliminary data.</text>
</comment>
<name>N2A4W1_9FIRM</name>
<feature type="transmembrane region" description="Helical" evidence="1">
    <location>
        <begin position="66"/>
        <end position="86"/>
    </location>
</feature>
<keyword evidence="3" id="KW-1185">Reference proteome</keyword>
<feature type="transmembrane region" description="Helical" evidence="1">
    <location>
        <begin position="23"/>
        <end position="46"/>
    </location>
</feature>
<dbReference type="Proteomes" id="UP000012589">
    <property type="component" value="Unassembled WGS sequence"/>
</dbReference>
<dbReference type="AlphaFoldDB" id="N2A4W1"/>
<organism evidence="2 3">
    <name type="scientific">Eubacterium plexicaudatum ASF492</name>
    <dbReference type="NCBI Taxonomy" id="1235802"/>
    <lineage>
        <taxon>Bacteria</taxon>
        <taxon>Bacillati</taxon>
        <taxon>Bacillota</taxon>
        <taxon>Clostridia</taxon>
        <taxon>Eubacteriales</taxon>
        <taxon>Eubacteriaceae</taxon>
        <taxon>Eubacterium</taxon>
    </lineage>
</organism>
<keyword evidence="1" id="KW-0812">Transmembrane</keyword>